<keyword evidence="3" id="KW-1185">Reference proteome</keyword>
<comment type="similarity">
    <text evidence="1">Belongs to the cytochrome P450 family.</text>
</comment>
<proteinExistence type="inferred from homology"/>
<evidence type="ECO:0000313" key="3">
    <source>
        <dbReference type="Proteomes" id="UP001551584"/>
    </source>
</evidence>
<evidence type="ECO:0000313" key="2">
    <source>
        <dbReference type="EMBL" id="MEU9576916.1"/>
    </source>
</evidence>
<dbReference type="PANTHER" id="PTHR46696:SF1">
    <property type="entry name" value="CYTOCHROME P450 YJIB-RELATED"/>
    <property type="match status" value="1"/>
</dbReference>
<dbReference type="InterPro" id="IPR002397">
    <property type="entry name" value="Cyt_P450_B"/>
</dbReference>
<organism evidence="2 3">
    <name type="scientific">Streptomyces chilikensis</name>
    <dbReference type="NCBI Taxonomy" id="1194079"/>
    <lineage>
        <taxon>Bacteria</taxon>
        <taxon>Bacillati</taxon>
        <taxon>Actinomycetota</taxon>
        <taxon>Actinomycetes</taxon>
        <taxon>Kitasatosporales</taxon>
        <taxon>Streptomycetaceae</taxon>
        <taxon>Streptomyces</taxon>
    </lineage>
</organism>
<reference evidence="2 3" key="1">
    <citation type="submission" date="2024-06" db="EMBL/GenBank/DDBJ databases">
        <title>The Natural Products Discovery Center: Release of the First 8490 Sequenced Strains for Exploring Actinobacteria Biosynthetic Diversity.</title>
        <authorList>
            <person name="Kalkreuter E."/>
            <person name="Kautsar S.A."/>
            <person name="Yang D."/>
            <person name="Bader C.D."/>
            <person name="Teijaro C.N."/>
            <person name="Fluegel L."/>
            <person name="Davis C.M."/>
            <person name="Simpson J.R."/>
            <person name="Lauterbach L."/>
            <person name="Steele A.D."/>
            <person name="Gui C."/>
            <person name="Meng S."/>
            <person name="Li G."/>
            <person name="Viehrig K."/>
            <person name="Ye F."/>
            <person name="Su P."/>
            <person name="Kiefer A.F."/>
            <person name="Nichols A."/>
            <person name="Cepeda A.J."/>
            <person name="Yan W."/>
            <person name="Fan B."/>
            <person name="Jiang Y."/>
            <person name="Adhikari A."/>
            <person name="Zheng C.-J."/>
            <person name="Schuster L."/>
            <person name="Cowan T.M."/>
            <person name="Smanski M.J."/>
            <person name="Chevrette M.G."/>
            <person name="De Carvalho L.P.S."/>
            <person name="Shen B."/>
        </authorList>
    </citation>
    <scope>NUCLEOTIDE SEQUENCE [LARGE SCALE GENOMIC DNA]</scope>
    <source>
        <strain evidence="2 3">NPDC048117</strain>
    </source>
</reference>
<gene>
    <name evidence="2" type="ORF">AB0D95_06505</name>
</gene>
<sequence length="389" mass="43165">MRARYGPVVPVVFAGFPAWLVIGYRELHQVTSDPELFPRDAGLWNQWPHVPADWPLRPMLGERVPCVYFTVGEEHRRHTRMVNAVLEQTDAFALRRETEELADRLIDGFCGRGSADLVDEFAMALPILTLARLAGFPDEDGPRIARIIQRLSDAGPDAQKANDEFGESMRELLHSKRELPGPDIASRMLAHDSGADAPFTEEEMVWDLRAVVAAGYLQTTDWIGNSIRLMLTDERFATALGGARQSIAQAMNEVLWEDTPAQMLPNRWAARDTTLGGRVVRAGDLILLGYGGANLDPHVRQDLTAGRTVVAAGNSAHLSFSHGEYRCPFPAQEIAEIIARTGIEVLLDRLPDLELTVPAESLMRRPSPFMRGFTSLPVRFTAVRTVGDH</sequence>
<evidence type="ECO:0000256" key="1">
    <source>
        <dbReference type="ARBA" id="ARBA00010617"/>
    </source>
</evidence>
<dbReference type="EMBL" id="JBEZNA010000009">
    <property type="protein sequence ID" value="MEU9576916.1"/>
    <property type="molecule type" value="Genomic_DNA"/>
</dbReference>
<protein>
    <submittedName>
        <fullName evidence="2">Cytochrome P450</fullName>
    </submittedName>
</protein>
<dbReference type="PANTHER" id="PTHR46696">
    <property type="entry name" value="P450, PUTATIVE (EUROFUNG)-RELATED"/>
    <property type="match status" value="1"/>
</dbReference>
<name>A0ABV3EL47_9ACTN</name>
<accession>A0ABV3EL47</accession>
<dbReference type="Proteomes" id="UP001551584">
    <property type="component" value="Unassembled WGS sequence"/>
</dbReference>
<dbReference type="Gene3D" id="1.10.630.10">
    <property type="entry name" value="Cytochrome P450"/>
    <property type="match status" value="1"/>
</dbReference>
<dbReference type="SUPFAM" id="SSF48264">
    <property type="entry name" value="Cytochrome P450"/>
    <property type="match status" value="1"/>
</dbReference>
<comment type="caution">
    <text evidence="2">The sequence shown here is derived from an EMBL/GenBank/DDBJ whole genome shotgun (WGS) entry which is preliminary data.</text>
</comment>
<dbReference type="PRINTS" id="PR00359">
    <property type="entry name" value="BP450"/>
</dbReference>
<dbReference type="CDD" id="cd20623">
    <property type="entry name" value="CYP_unk"/>
    <property type="match status" value="1"/>
</dbReference>
<dbReference type="InterPro" id="IPR036396">
    <property type="entry name" value="Cyt_P450_sf"/>
</dbReference>